<name>A0A238LD05_9RHOB</name>
<feature type="transmembrane region" description="Helical" evidence="6">
    <location>
        <begin position="112"/>
        <end position="130"/>
    </location>
</feature>
<evidence type="ECO:0000256" key="1">
    <source>
        <dbReference type="ARBA" id="ARBA00004651"/>
    </source>
</evidence>
<keyword evidence="2" id="KW-1003">Cell membrane</keyword>
<keyword evidence="8" id="KW-1185">Reference proteome</keyword>
<keyword evidence="4 6" id="KW-1133">Transmembrane helix</keyword>
<evidence type="ECO:0000256" key="2">
    <source>
        <dbReference type="ARBA" id="ARBA00022475"/>
    </source>
</evidence>
<dbReference type="PANTHER" id="PTHR33545">
    <property type="entry name" value="UPF0750 MEMBRANE PROTEIN YITT-RELATED"/>
    <property type="match status" value="1"/>
</dbReference>
<sequence length="204" mass="21926">MQTPSAPKIKHSVLEDVQGLALGIFLCGLGMHFLTNAGLITGQTAGLAVIASYLTGWSFGVMFFVINLPFYILAYVRLGPIFTIKSLISVTGLSLVTELLPYGFTIDHLEPWMAALIAGALIGPGLLAMFRHNGSLGGFGVLALIVQDRFSFKAGYVQLIADALIFAGSLFLFPAKIVGWSLLGAVILNLIITVNHRRDRYIAT</sequence>
<dbReference type="Pfam" id="PF02588">
    <property type="entry name" value="YitT_membrane"/>
    <property type="match status" value="1"/>
</dbReference>
<dbReference type="AlphaFoldDB" id="A0A238LD05"/>
<keyword evidence="3 6" id="KW-0812">Transmembrane</keyword>
<evidence type="ECO:0000256" key="6">
    <source>
        <dbReference type="SAM" id="Phobius"/>
    </source>
</evidence>
<proteinExistence type="predicted"/>
<evidence type="ECO:0000256" key="5">
    <source>
        <dbReference type="ARBA" id="ARBA00023136"/>
    </source>
</evidence>
<dbReference type="PANTHER" id="PTHR33545:SF5">
    <property type="entry name" value="UPF0750 MEMBRANE PROTEIN YITT"/>
    <property type="match status" value="1"/>
</dbReference>
<protein>
    <recommendedName>
        <fullName evidence="9">5xTM membrane BCR, YitT family</fullName>
    </recommendedName>
</protein>
<reference evidence="7 8" key="1">
    <citation type="submission" date="2017-05" db="EMBL/GenBank/DDBJ databases">
        <authorList>
            <person name="Song R."/>
            <person name="Chenine A.L."/>
            <person name="Ruprecht R.M."/>
        </authorList>
    </citation>
    <scope>NUCLEOTIDE SEQUENCE [LARGE SCALE GENOMIC DNA]</scope>
    <source>
        <strain evidence="7 8">CECT 8899</strain>
    </source>
</reference>
<dbReference type="InterPro" id="IPR003740">
    <property type="entry name" value="YitT"/>
</dbReference>
<dbReference type="OrthoDB" id="3296441at2"/>
<dbReference type="Proteomes" id="UP000201613">
    <property type="component" value="Unassembled WGS sequence"/>
</dbReference>
<keyword evidence="5 6" id="KW-0472">Membrane</keyword>
<evidence type="ECO:0000256" key="3">
    <source>
        <dbReference type="ARBA" id="ARBA00022692"/>
    </source>
</evidence>
<feature type="transmembrane region" description="Helical" evidence="6">
    <location>
        <begin position="150"/>
        <end position="171"/>
    </location>
</feature>
<dbReference type="InterPro" id="IPR051461">
    <property type="entry name" value="UPF0750_membrane"/>
</dbReference>
<feature type="transmembrane region" description="Helical" evidence="6">
    <location>
        <begin position="47"/>
        <end position="74"/>
    </location>
</feature>
<feature type="transmembrane region" description="Helical" evidence="6">
    <location>
        <begin position="177"/>
        <end position="194"/>
    </location>
</feature>
<comment type="subcellular location">
    <subcellularLocation>
        <location evidence="1">Cell membrane</location>
        <topology evidence="1">Multi-pass membrane protein</topology>
    </subcellularLocation>
</comment>
<dbReference type="RefSeq" id="WP_093991784.1">
    <property type="nucleotide sequence ID" value="NZ_FXZK01000002.1"/>
</dbReference>
<evidence type="ECO:0008006" key="9">
    <source>
        <dbReference type="Google" id="ProtNLM"/>
    </source>
</evidence>
<evidence type="ECO:0000256" key="4">
    <source>
        <dbReference type="ARBA" id="ARBA00022989"/>
    </source>
</evidence>
<dbReference type="GO" id="GO:0005886">
    <property type="term" value="C:plasma membrane"/>
    <property type="evidence" value="ECO:0007669"/>
    <property type="project" value="UniProtKB-SubCell"/>
</dbReference>
<organism evidence="7 8">
    <name type="scientific">Flavimaricola marinus</name>
    <dbReference type="NCBI Taxonomy" id="1819565"/>
    <lineage>
        <taxon>Bacteria</taxon>
        <taxon>Pseudomonadati</taxon>
        <taxon>Pseudomonadota</taxon>
        <taxon>Alphaproteobacteria</taxon>
        <taxon>Rhodobacterales</taxon>
        <taxon>Paracoccaceae</taxon>
        <taxon>Flavimaricola</taxon>
    </lineage>
</organism>
<gene>
    <name evidence="7" type="ORF">LOM8899_01744</name>
</gene>
<evidence type="ECO:0000313" key="8">
    <source>
        <dbReference type="Proteomes" id="UP000201613"/>
    </source>
</evidence>
<dbReference type="EMBL" id="FXZK01000002">
    <property type="protein sequence ID" value="SMY07607.1"/>
    <property type="molecule type" value="Genomic_DNA"/>
</dbReference>
<accession>A0A238LD05</accession>
<feature type="transmembrane region" description="Helical" evidence="6">
    <location>
        <begin position="86"/>
        <end position="106"/>
    </location>
</feature>
<feature type="transmembrane region" description="Helical" evidence="6">
    <location>
        <begin position="20"/>
        <end position="41"/>
    </location>
</feature>
<evidence type="ECO:0000313" key="7">
    <source>
        <dbReference type="EMBL" id="SMY07607.1"/>
    </source>
</evidence>